<feature type="transmembrane region" description="Helical" evidence="6">
    <location>
        <begin position="12"/>
        <end position="34"/>
    </location>
</feature>
<evidence type="ECO:0000256" key="3">
    <source>
        <dbReference type="ARBA" id="ARBA00022989"/>
    </source>
</evidence>
<dbReference type="OrthoDB" id="410267at2759"/>
<keyword evidence="4 6" id="KW-0472">Membrane</keyword>
<feature type="transmembrane region" description="Helical" evidence="6">
    <location>
        <begin position="313"/>
        <end position="334"/>
    </location>
</feature>
<evidence type="ECO:0000256" key="5">
    <source>
        <dbReference type="SAM" id="MobiDB-lite"/>
    </source>
</evidence>
<keyword evidence="3 6" id="KW-1133">Transmembrane helix</keyword>
<evidence type="ECO:0000256" key="2">
    <source>
        <dbReference type="ARBA" id="ARBA00022692"/>
    </source>
</evidence>
<sequence length="549" mass="59018">MAPPIPYITPTAFRFMTVVAGTLVALASGTNYVYSAWAPQFADRLKLTSTDGNMIGAAGNVGVYAVGIPIGYIVDTKGTRLVALFGAISLFCGYFPIQLAYVAGAGSLSVVLLCLFSFLSGVGSCAAFAAAIKTAANNFPDHRGSATAFPLAAFGLSAFGFSAMSAMAFKDDTSEFLLLLALGPSLIIVVCTYFLQLLPPPPSYSAILNGEYPDSNLLQRTKPAENIQEDSETDSNRAIASFSSAQVTAVLPSVIQPRPTPPDAEADETSSLMSRPRSLSDSGSFFQYDQAKHNAHAAGPDIRGLSLLPTPEFWQLFLLLGISTGVGLMTINNIGNDARYTPSSCVMALWRHVNPDVDSHFLREQQALHVSVFSVISFTGRLLSGIGSDFIVKRLHMSRFWCVFVASILFCISQLGGAKISSPHYLIFVSSMTGLAYGVLFGVYPAIVSHAFGISGFSQNWGVMTLAAAIFGHIFNYIYGVIYDSHSKVLPDGTRQCSMGLECYSTAYLVAFYASICSGFLTLVGVFLERYRRHQRLLTEEDDIPQQAA</sequence>
<feature type="transmembrane region" description="Helical" evidence="6">
    <location>
        <begin position="81"/>
        <end position="104"/>
    </location>
</feature>
<proteinExistence type="predicted"/>
<feature type="transmembrane region" description="Helical" evidence="6">
    <location>
        <begin position="400"/>
        <end position="418"/>
    </location>
</feature>
<evidence type="ECO:0000256" key="4">
    <source>
        <dbReference type="ARBA" id="ARBA00023136"/>
    </source>
</evidence>
<dbReference type="InterPro" id="IPR010658">
    <property type="entry name" value="Nodulin-like"/>
</dbReference>
<dbReference type="SUPFAM" id="SSF103473">
    <property type="entry name" value="MFS general substrate transporter"/>
    <property type="match status" value="1"/>
</dbReference>
<dbReference type="PANTHER" id="PTHR21576">
    <property type="entry name" value="UNCHARACTERIZED NODULIN-LIKE PROTEIN"/>
    <property type="match status" value="1"/>
</dbReference>
<reference evidence="9" key="1">
    <citation type="journal article" date="2012" name="MBio">
        <title>Comparative genome analysis of Trichophyton rubrum and related dermatophytes reveals candidate genes involved in infection.</title>
        <authorList>
            <person name="Martinez D.A."/>
            <person name="Oliver B.G."/>
            <person name="Graeser Y."/>
            <person name="Goldberg J.M."/>
            <person name="Li W."/>
            <person name="Martinez-Rossi N.M."/>
            <person name="Monod M."/>
            <person name="Shelest E."/>
            <person name="Barton R.C."/>
            <person name="Birch E."/>
            <person name="Brakhage A.A."/>
            <person name="Chen Z."/>
            <person name="Gurr S.J."/>
            <person name="Heiman D."/>
            <person name="Heitman J."/>
            <person name="Kosti I."/>
            <person name="Rossi A."/>
            <person name="Saif S."/>
            <person name="Samalova M."/>
            <person name="Saunders C.W."/>
            <person name="Shea T."/>
            <person name="Summerbell R.C."/>
            <person name="Xu J."/>
            <person name="Young S."/>
            <person name="Zeng Q."/>
            <person name="Birren B.W."/>
            <person name="Cuomo C.A."/>
            <person name="White T.C."/>
        </authorList>
    </citation>
    <scope>NUCLEOTIDE SEQUENCE [LARGE SCALE GENOMIC DNA]</scope>
    <source>
        <strain evidence="9">CBS 112818</strain>
    </source>
</reference>
<dbReference type="PANTHER" id="PTHR21576:SF158">
    <property type="entry name" value="RIBOSOMAL RNA-PROCESSING PROTEIN 12-LIKE CONSERVED DOMAIN-CONTAINING PROTEIN"/>
    <property type="match status" value="1"/>
</dbReference>
<feature type="compositionally biased region" description="Polar residues" evidence="5">
    <location>
        <begin position="269"/>
        <end position="278"/>
    </location>
</feature>
<feature type="transmembrane region" description="Helical" evidence="6">
    <location>
        <begin position="460"/>
        <end position="482"/>
    </location>
</feature>
<dbReference type="Gene3D" id="1.20.1250.20">
    <property type="entry name" value="MFS general substrate transporter like domains"/>
    <property type="match status" value="1"/>
</dbReference>
<organism evidence="8 9">
    <name type="scientific">Trichophyton tonsurans (strain CBS 112818)</name>
    <name type="common">Scalp ringworm fungus</name>
    <dbReference type="NCBI Taxonomy" id="647933"/>
    <lineage>
        <taxon>Eukaryota</taxon>
        <taxon>Fungi</taxon>
        <taxon>Dikarya</taxon>
        <taxon>Ascomycota</taxon>
        <taxon>Pezizomycotina</taxon>
        <taxon>Eurotiomycetes</taxon>
        <taxon>Eurotiomycetidae</taxon>
        <taxon>Onygenales</taxon>
        <taxon>Arthrodermataceae</taxon>
        <taxon>Trichophyton</taxon>
    </lineage>
</organism>
<dbReference type="Pfam" id="PF06813">
    <property type="entry name" value="Nodulin-like"/>
    <property type="match status" value="1"/>
</dbReference>
<feature type="transmembrane region" description="Helical" evidence="6">
    <location>
        <begin position="110"/>
        <end position="132"/>
    </location>
</feature>
<feature type="domain" description="Nodulin-like" evidence="7">
    <location>
        <begin position="14"/>
        <end position="202"/>
    </location>
</feature>
<evidence type="ECO:0000256" key="6">
    <source>
        <dbReference type="SAM" id="Phobius"/>
    </source>
</evidence>
<keyword evidence="9" id="KW-1185">Reference proteome</keyword>
<feature type="transmembrane region" description="Helical" evidence="6">
    <location>
        <begin position="176"/>
        <end position="195"/>
    </location>
</feature>
<comment type="subcellular location">
    <subcellularLocation>
        <location evidence="1">Membrane</location>
        <topology evidence="1">Multi-pass membrane protein</topology>
    </subcellularLocation>
</comment>
<feature type="region of interest" description="Disordered" evidence="5">
    <location>
        <begin position="253"/>
        <end position="278"/>
    </location>
</feature>
<dbReference type="Proteomes" id="UP000009172">
    <property type="component" value="Unassembled WGS sequence"/>
</dbReference>
<evidence type="ECO:0000259" key="7">
    <source>
        <dbReference type="Pfam" id="PF06813"/>
    </source>
</evidence>
<feature type="transmembrane region" description="Helical" evidence="6">
    <location>
        <begin position="424"/>
        <end position="448"/>
    </location>
</feature>
<keyword evidence="2 6" id="KW-0812">Transmembrane</keyword>
<feature type="transmembrane region" description="Helical" evidence="6">
    <location>
        <begin position="144"/>
        <end position="164"/>
    </location>
</feature>
<dbReference type="HOGENOM" id="CLU_012596_0_1_1"/>
<accession>F2RQZ0</accession>
<gene>
    <name evidence="8" type="ORF">TESG_01273</name>
</gene>
<dbReference type="GO" id="GO:0000329">
    <property type="term" value="C:fungal-type vacuole membrane"/>
    <property type="evidence" value="ECO:0007669"/>
    <property type="project" value="TreeGrafter"/>
</dbReference>
<name>F2RQZ0_TRIT1</name>
<evidence type="ECO:0000256" key="1">
    <source>
        <dbReference type="ARBA" id="ARBA00004141"/>
    </source>
</evidence>
<dbReference type="InterPro" id="IPR036259">
    <property type="entry name" value="MFS_trans_sf"/>
</dbReference>
<evidence type="ECO:0000313" key="9">
    <source>
        <dbReference type="Proteomes" id="UP000009172"/>
    </source>
</evidence>
<evidence type="ECO:0000313" key="8">
    <source>
        <dbReference type="EMBL" id="EGD93739.1"/>
    </source>
</evidence>
<dbReference type="AlphaFoldDB" id="F2RQZ0"/>
<protein>
    <recommendedName>
        <fullName evidence="7">Nodulin-like domain-containing protein</fullName>
    </recommendedName>
</protein>
<feature type="transmembrane region" description="Helical" evidence="6">
    <location>
        <begin position="508"/>
        <end position="528"/>
    </location>
</feature>
<dbReference type="EMBL" id="GG698480">
    <property type="protein sequence ID" value="EGD93739.1"/>
    <property type="molecule type" value="Genomic_DNA"/>
</dbReference>
<feature type="transmembrane region" description="Helical" evidence="6">
    <location>
        <begin position="54"/>
        <end position="74"/>
    </location>
</feature>